<evidence type="ECO:0000256" key="2">
    <source>
        <dbReference type="SAM" id="Phobius"/>
    </source>
</evidence>
<dbReference type="PANTHER" id="PTHR33393:SF11">
    <property type="entry name" value="POLYGLUTAMINE SYNTHESIS ACCESSORY PROTEIN RV0574C-RELATED"/>
    <property type="match status" value="1"/>
</dbReference>
<dbReference type="Gene3D" id="3.60.21.10">
    <property type="match status" value="1"/>
</dbReference>
<gene>
    <name evidence="4" type="ORF">SAMN05216313_1527</name>
</gene>
<comment type="similarity">
    <text evidence="1">Belongs to the CapA family.</text>
</comment>
<accession>A0A1I0K7U3</accession>
<dbReference type="SUPFAM" id="SSF56300">
    <property type="entry name" value="Metallo-dependent phosphatases"/>
    <property type="match status" value="1"/>
</dbReference>
<reference evidence="5" key="1">
    <citation type="submission" date="2016-10" db="EMBL/GenBank/DDBJ databases">
        <authorList>
            <person name="Varghese N."/>
            <person name="Submissions S."/>
        </authorList>
    </citation>
    <scope>NUCLEOTIDE SEQUENCE [LARGE SCALE GENOMIC DNA]</scope>
    <source>
        <strain evidence="5">NLAE-zl-G277</strain>
    </source>
</reference>
<dbReference type="AlphaFoldDB" id="A0A1I0K7U3"/>
<evidence type="ECO:0000313" key="4">
    <source>
        <dbReference type="EMBL" id="SEU19841.1"/>
    </source>
</evidence>
<dbReference type="InterPro" id="IPR019079">
    <property type="entry name" value="Capsule_synth_CapA"/>
</dbReference>
<evidence type="ECO:0000259" key="3">
    <source>
        <dbReference type="SMART" id="SM00854"/>
    </source>
</evidence>
<keyword evidence="2" id="KW-1133">Transmembrane helix</keyword>
<dbReference type="EMBL" id="FOIM01000052">
    <property type="protein sequence ID" value="SEU19841.1"/>
    <property type="molecule type" value="Genomic_DNA"/>
</dbReference>
<keyword evidence="2" id="KW-0472">Membrane</keyword>
<name>A0A1I0K7U3_9FIRM</name>
<sequence>MLRHRRFYLFLSVPVALMIGALVWFRSQPDEITISFVGDIMLSRGVQRYLEEFGYDYPYEDVRDLFLQDDLTVGNLECPITDYENAANKAKRFLFKADAENASALKRAGFDCLNLANNHTMDYTSPGLLDTMTHLEANGLDYVGASENAASKKPYIFEKNGIRVGLLAYSALPPEGYFFNADKPTVQYISTLDFSGLEEDIASVDCDFLIVYFHWGIEFQRYKSEMQELIAKKAVDFGADFVVGAHPHVLQEPEVYEGRYIYYSLGNFIFDKQIPPGTDETMILQITVGRDGLRDVREIPAVIRKGKVVRGME</sequence>
<proteinExistence type="inferred from homology"/>
<evidence type="ECO:0000256" key="1">
    <source>
        <dbReference type="ARBA" id="ARBA00005662"/>
    </source>
</evidence>
<dbReference type="GeneID" id="93280220"/>
<dbReference type="InterPro" id="IPR029052">
    <property type="entry name" value="Metallo-depent_PP-like"/>
</dbReference>
<dbReference type="PANTHER" id="PTHR33393">
    <property type="entry name" value="POLYGLUTAMINE SYNTHESIS ACCESSORY PROTEIN RV0574C-RELATED"/>
    <property type="match status" value="1"/>
</dbReference>
<feature type="transmembrane region" description="Helical" evidence="2">
    <location>
        <begin position="7"/>
        <end position="25"/>
    </location>
</feature>
<keyword evidence="2" id="KW-0812">Transmembrane</keyword>
<keyword evidence="5" id="KW-1185">Reference proteome</keyword>
<dbReference type="Pfam" id="PF09587">
    <property type="entry name" value="PGA_cap"/>
    <property type="match status" value="1"/>
</dbReference>
<dbReference type="InterPro" id="IPR052169">
    <property type="entry name" value="CW_Biosynth-Accessory"/>
</dbReference>
<dbReference type="STRING" id="460384.SAMN05216313_1527"/>
<dbReference type="CDD" id="cd07381">
    <property type="entry name" value="MPP_CapA"/>
    <property type="match status" value="1"/>
</dbReference>
<dbReference type="Proteomes" id="UP000198508">
    <property type="component" value="Unassembled WGS sequence"/>
</dbReference>
<dbReference type="SMART" id="SM00854">
    <property type="entry name" value="PGA_cap"/>
    <property type="match status" value="1"/>
</dbReference>
<organism evidence="4 5">
    <name type="scientific">Enterocloster lavalensis</name>
    <dbReference type="NCBI Taxonomy" id="460384"/>
    <lineage>
        <taxon>Bacteria</taxon>
        <taxon>Bacillati</taxon>
        <taxon>Bacillota</taxon>
        <taxon>Clostridia</taxon>
        <taxon>Lachnospirales</taxon>
        <taxon>Lachnospiraceae</taxon>
        <taxon>Enterocloster</taxon>
    </lineage>
</organism>
<feature type="domain" description="Capsule synthesis protein CapA" evidence="3">
    <location>
        <begin position="33"/>
        <end position="272"/>
    </location>
</feature>
<dbReference type="RefSeq" id="WP_092371542.1">
    <property type="nucleotide sequence ID" value="NZ_DAINWJ010000274.1"/>
</dbReference>
<evidence type="ECO:0000313" key="5">
    <source>
        <dbReference type="Proteomes" id="UP000198508"/>
    </source>
</evidence>
<protein>
    <submittedName>
        <fullName evidence="4">Poly-gamma-glutamate synthesis protein (Capsule biosynthesis protein)</fullName>
    </submittedName>
</protein>